<name>A0A6A6RN58_9PLEO</name>
<dbReference type="InterPro" id="IPR008250">
    <property type="entry name" value="ATPase_P-typ_transduc_dom_A_sf"/>
</dbReference>
<feature type="transmembrane region" description="Helical" evidence="7">
    <location>
        <begin position="477"/>
        <end position="495"/>
    </location>
</feature>
<dbReference type="InterPro" id="IPR001757">
    <property type="entry name" value="P_typ_ATPase"/>
</dbReference>
<dbReference type="SFLD" id="SFLDG00002">
    <property type="entry name" value="C1.7:_P-type_atpase_like"/>
    <property type="match status" value="1"/>
</dbReference>
<dbReference type="InterPro" id="IPR056236">
    <property type="entry name" value="HMA_PCA1"/>
</dbReference>
<keyword evidence="4" id="KW-1278">Translocase</keyword>
<feature type="transmembrane region" description="Helical" evidence="7">
    <location>
        <begin position="625"/>
        <end position="651"/>
    </location>
</feature>
<dbReference type="SFLD" id="SFLDS00003">
    <property type="entry name" value="Haloacid_Dehalogenase"/>
    <property type="match status" value="1"/>
</dbReference>
<dbReference type="CDD" id="cd00371">
    <property type="entry name" value="HMA"/>
    <property type="match status" value="1"/>
</dbReference>
<evidence type="ECO:0000256" key="2">
    <source>
        <dbReference type="ARBA" id="ARBA00022692"/>
    </source>
</evidence>
<proteinExistence type="inferred from homology"/>
<evidence type="ECO:0000313" key="9">
    <source>
        <dbReference type="EMBL" id="KAF2636607.1"/>
    </source>
</evidence>
<feature type="transmembrane region" description="Helical" evidence="7">
    <location>
        <begin position="404"/>
        <end position="422"/>
    </location>
</feature>
<dbReference type="GO" id="GO:0005524">
    <property type="term" value="F:ATP binding"/>
    <property type="evidence" value="ECO:0007669"/>
    <property type="project" value="UniProtKB-UniRule"/>
</dbReference>
<dbReference type="GO" id="GO:0016020">
    <property type="term" value="C:membrane"/>
    <property type="evidence" value="ECO:0007669"/>
    <property type="project" value="UniProtKB-SubCell"/>
</dbReference>
<dbReference type="SUPFAM" id="SSF56784">
    <property type="entry name" value="HAD-like"/>
    <property type="match status" value="1"/>
</dbReference>
<dbReference type="GO" id="GO:0046872">
    <property type="term" value="F:metal ion binding"/>
    <property type="evidence" value="ECO:0007669"/>
    <property type="project" value="UniProtKB-KW"/>
</dbReference>
<dbReference type="Gene3D" id="3.30.70.100">
    <property type="match status" value="1"/>
</dbReference>
<dbReference type="PANTHER" id="PTHR46594">
    <property type="entry name" value="P-TYPE CATION-TRANSPORTING ATPASE"/>
    <property type="match status" value="1"/>
</dbReference>
<evidence type="ECO:0000256" key="3">
    <source>
        <dbReference type="ARBA" id="ARBA00022723"/>
    </source>
</evidence>
<dbReference type="SUPFAM" id="SSF81665">
    <property type="entry name" value="Calcium ATPase, transmembrane domain M"/>
    <property type="match status" value="1"/>
</dbReference>
<dbReference type="FunFam" id="2.70.150.10:FF:000002">
    <property type="entry name" value="Copper-transporting ATPase 1, putative"/>
    <property type="match status" value="1"/>
</dbReference>
<evidence type="ECO:0000256" key="5">
    <source>
        <dbReference type="ARBA" id="ARBA00022989"/>
    </source>
</evidence>
<keyword evidence="6 7" id="KW-0472">Membrane</keyword>
<dbReference type="NCBIfam" id="TIGR01525">
    <property type="entry name" value="ATPase-IB_hvy"/>
    <property type="match status" value="1"/>
</dbReference>
<evidence type="ECO:0000256" key="6">
    <source>
        <dbReference type="ARBA" id="ARBA00023136"/>
    </source>
</evidence>
<dbReference type="InterPro" id="IPR023214">
    <property type="entry name" value="HAD_sf"/>
</dbReference>
<evidence type="ECO:0000259" key="8">
    <source>
        <dbReference type="PROSITE" id="PS50846"/>
    </source>
</evidence>
<dbReference type="InterPro" id="IPR027256">
    <property type="entry name" value="P-typ_ATPase_IB"/>
</dbReference>
<feature type="transmembrane region" description="Helical" evidence="7">
    <location>
        <begin position="663"/>
        <end position="693"/>
    </location>
</feature>
<dbReference type="NCBIfam" id="TIGR01494">
    <property type="entry name" value="ATPase_P-type"/>
    <property type="match status" value="2"/>
</dbReference>
<dbReference type="Pfam" id="PF00702">
    <property type="entry name" value="Hydrolase"/>
    <property type="match status" value="1"/>
</dbReference>
<accession>A0A6A6RN58</accession>
<dbReference type="InterPro" id="IPR059000">
    <property type="entry name" value="ATPase_P-type_domA"/>
</dbReference>
<keyword evidence="2 7" id="KW-0812">Transmembrane</keyword>
<dbReference type="PRINTS" id="PR00119">
    <property type="entry name" value="CATATPASE"/>
</dbReference>
<evidence type="ECO:0000313" key="10">
    <source>
        <dbReference type="Proteomes" id="UP000799753"/>
    </source>
</evidence>
<dbReference type="GO" id="GO:0016887">
    <property type="term" value="F:ATP hydrolysis activity"/>
    <property type="evidence" value="ECO:0007669"/>
    <property type="project" value="InterPro"/>
</dbReference>
<keyword evidence="5 7" id="KW-1133">Transmembrane helix</keyword>
<dbReference type="InterPro" id="IPR018303">
    <property type="entry name" value="ATPase_P-typ_P_site"/>
</dbReference>
<dbReference type="GO" id="GO:0019829">
    <property type="term" value="F:ATPase-coupled monoatomic cation transmembrane transporter activity"/>
    <property type="evidence" value="ECO:0007669"/>
    <property type="project" value="InterPro"/>
</dbReference>
<comment type="subcellular location">
    <subcellularLocation>
        <location evidence="1 7">Membrane</location>
    </subcellularLocation>
</comment>
<dbReference type="PROSITE" id="PS50846">
    <property type="entry name" value="HMA_2"/>
    <property type="match status" value="1"/>
</dbReference>
<evidence type="ECO:0000256" key="7">
    <source>
        <dbReference type="RuleBase" id="RU362081"/>
    </source>
</evidence>
<comment type="similarity">
    <text evidence="7">Belongs to the cation transport ATPase (P-type) (TC 3.A.3) family. Type IB subfamily.</text>
</comment>
<dbReference type="PANTHER" id="PTHR46594:SF4">
    <property type="entry name" value="P-TYPE CATION-TRANSPORTING ATPASE"/>
    <property type="match status" value="1"/>
</dbReference>
<dbReference type="Gene3D" id="3.40.1110.10">
    <property type="entry name" value="Calcium-transporting ATPase, cytoplasmic domain N"/>
    <property type="match status" value="1"/>
</dbReference>
<dbReference type="Pfam" id="PF24534">
    <property type="entry name" value="HMA_PCA1"/>
    <property type="match status" value="1"/>
</dbReference>
<dbReference type="InterPro" id="IPR023298">
    <property type="entry name" value="ATPase_P-typ_TM_dom_sf"/>
</dbReference>
<dbReference type="SFLD" id="SFLDF00027">
    <property type="entry name" value="p-type_atpase"/>
    <property type="match status" value="1"/>
</dbReference>
<feature type="transmembrane region" description="Helical" evidence="7">
    <location>
        <begin position="443"/>
        <end position="465"/>
    </location>
</feature>
<evidence type="ECO:0000256" key="4">
    <source>
        <dbReference type="ARBA" id="ARBA00022967"/>
    </source>
</evidence>
<dbReference type="PRINTS" id="PR00120">
    <property type="entry name" value="HATPASE"/>
</dbReference>
<dbReference type="PROSITE" id="PS01229">
    <property type="entry name" value="COF_2"/>
    <property type="match status" value="1"/>
</dbReference>
<feature type="transmembrane region" description="Helical" evidence="7">
    <location>
        <begin position="377"/>
        <end position="398"/>
    </location>
</feature>
<evidence type="ECO:0000256" key="1">
    <source>
        <dbReference type="ARBA" id="ARBA00004370"/>
    </source>
</evidence>
<feature type="domain" description="HMA" evidence="8">
    <location>
        <begin position="226"/>
        <end position="293"/>
    </location>
</feature>
<dbReference type="InterPro" id="IPR036412">
    <property type="entry name" value="HAD-like_sf"/>
</dbReference>
<dbReference type="InterPro" id="IPR023299">
    <property type="entry name" value="ATPase_P-typ_cyto_dom_N"/>
</dbReference>
<dbReference type="EMBL" id="MU006797">
    <property type="protein sequence ID" value="KAF2636607.1"/>
    <property type="molecule type" value="Genomic_DNA"/>
</dbReference>
<dbReference type="Pfam" id="PF00403">
    <property type="entry name" value="HMA"/>
    <property type="match status" value="1"/>
</dbReference>
<keyword evidence="7" id="KW-0547">Nucleotide-binding</keyword>
<dbReference type="NCBIfam" id="TIGR01511">
    <property type="entry name" value="ATPase-IB1_Cu"/>
    <property type="match status" value="1"/>
</dbReference>
<dbReference type="InterPro" id="IPR036163">
    <property type="entry name" value="HMA_dom_sf"/>
</dbReference>
<dbReference type="Gene3D" id="2.70.150.10">
    <property type="entry name" value="Calcium-transporting ATPase, cytoplasmic transduction domain A"/>
    <property type="match status" value="1"/>
</dbReference>
<feature type="transmembrane region" description="Helical" evidence="7">
    <location>
        <begin position="1003"/>
        <end position="1024"/>
    </location>
</feature>
<reference evidence="9" key="1">
    <citation type="journal article" date="2020" name="Stud. Mycol.">
        <title>101 Dothideomycetes genomes: a test case for predicting lifestyles and emergence of pathogens.</title>
        <authorList>
            <person name="Haridas S."/>
            <person name="Albert R."/>
            <person name="Binder M."/>
            <person name="Bloem J."/>
            <person name="Labutti K."/>
            <person name="Salamov A."/>
            <person name="Andreopoulos B."/>
            <person name="Baker S."/>
            <person name="Barry K."/>
            <person name="Bills G."/>
            <person name="Bluhm B."/>
            <person name="Cannon C."/>
            <person name="Castanera R."/>
            <person name="Culley D."/>
            <person name="Daum C."/>
            <person name="Ezra D."/>
            <person name="Gonzalez J."/>
            <person name="Henrissat B."/>
            <person name="Kuo A."/>
            <person name="Liang C."/>
            <person name="Lipzen A."/>
            <person name="Lutzoni F."/>
            <person name="Magnuson J."/>
            <person name="Mondo S."/>
            <person name="Nolan M."/>
            <person name="Ohm R."/>
            <person name="Pangilinan J."/>
            <person name="Park H.-J."/>
            <person name="Ramirez L."/>
            <person name="Alfaro M."/>
            <person name="Sun H."/>
            <person name="Tritt A."/>
            <person name="Yoshinaga Y."/>
            <person name="Zwiers L.-H."/>
            <person name="Turgeon B."/>
            <person name="Goodwin S."/>
            <person name="Spatafora J."/>
            <person name="Crous P."/>
            <person name="Grigoriev I."/>
        </authorList>
    </citation>
    <scope>NUCLEOTIDE SEQUENCE</scope>
    <source>
        <strain evidence="9">CBS 473.64</strain>
    </source>
</reference>
<keyword evidence="10" id="KW-1185">Reference proteome</keyword>
<dbReference type="AlphaFoldDB" id="A0A6A6RN58"/>
<dbReference type="PROSITE" id="PS00154">
    <property type="entry name" value="ATPASE_E1_E2"/>
    <property type="match status" value="1"/>
</dbReference>
<dbReference type="GO" id="GO:0030003">
    <property type="term" value="P:intracellular monoatomic cation homeostasis"/>
    <property type="evidence" value="ECO:0007669"/>
    <property type="project" value="UniProtKB-ARBA"/>
</dbReference>
<keyword evidence="7" id="KW-0067">ATP-binding</keyword>
<dbReference type="InterPro" id="IPR006121">
    <property type="entry name" value="HMA_dom"/>
</dbReference>
<dbReference type="SUPFAM" id="SSF55008">
    <property type="entry name" value="HMA, heavy metal-associated domain"/>
    <property type="match status" value="1"/>
</dbReference>
<keyword evidence="3 7" id="KW-0479">Metal-binding</keyword>
<dbReference type="Gene3D" id="3.40.50.1000">
    <property type="entry name" value="HAD superfamily/HAD-like"/>
    <property type="match status" value="1"/>
</dbReference>
<dbReference type="Pfam" id="PF00122">
    <property type="entry name" value="E1-E2_ATPase"/>
    <property type="match status" value="1"/>
</dbReference>
<protein>
    <submittedName>
        <fullName evidence="9">Copper-translocating P-type ATPase</fullName>
    </submittedName>
</protein>
<organism evidence="9 10">
    <name type="scientific">Massarina eburnea CBS 473.64</name>
    <dbReference type="NCBI Taxonomy" id="1395130"/>
    <lineage>
        <taxon>Eukaryota</taxon>
        <taxon>Fungi</taxon>
        <taxon>Dikarya</taxon>
        <taxon>Ascomycota</taxon>
        <taxon>Pezizomycotina</taxon>
        <taxon>Dothideomycetes</taxon>
        <taxon>Pleosporomycetidae</taxon>
        <taxon>Pleosporales</taxon>
        <taxon>Massarineae</taxon>
        <taxon>Massarinaceae</taxon>
        <taxon>Massarina</taxon>
    </lineage>
</organism>
<dbReference type="Proteomes" id="UP000799753">
    <property type="component" value="Unassembled WGS sequence"/>
</dbReference>
<gene>
    <name evidence="9" type="ORF">P280DRAFT_409131</name>
</gene>
<dbReference type="SUPFAM" id="SSF81653">
    <property type="entry name" value="Calcium ATPase, transduction domain A"/>
    <property type="match status" value="1"/>
</dbReference>
<dbReference type="OrthoDB" id="432719at2759"/>
<sequence>MAVNAVEPRKDDCCVPLPAQSGTTKSCLSARGPNPDSSINIAQADITPAENSCQKLCCSENEKITNSDNRSGAPTCCAGKSTPCCDDSCIGRLALRDCQSNCQGRGDKEACPEHVEKAQDLYRERLEAIGCICRALVTRGQESCCLPPIKKAKTRVKAPSRSSVESRLAPLAINGASDLMNSESSTSSCAEGCCGDSKSEVTVETMQIPRKSGQDIDLEKGAVGKEHVILSVTGMTCTGCETKLKRTLKSLPYIANLKTSLVLARAEFELEIGLATANEVVKHLERTTEFKCERITNKGTSLDLICTTDPEQFVEGEWPDGVTDITVVDKKTIHVDYDAKFIGSRDLVEKGWSTPMHLAPLRPDPALEASNKHVWNIGWMTLLSTLLTIPVLVMAWAPLPPRKLAYGSASLALATIVQAVIAGPFYPKAIKDLVFARTIDTDLLIVLSTSTAYIFSVVSFGYMAAGKPLSTGEFFETSTLLVTLIMLGHFVSALARQKAAESISIRSLQVSTAILIDQTGDEPEIDTRLLQYGDVFKVSPDCAIPTDGMVLSGASEIDESMITGEAMPVAKTVKSIVRAGTINGSGTLTIRLTRLPGDNTISTIANMVDEAKLSKPKIQDIADRVAGYFVPMIVALTMVTFVIWIVVGVAIKKQTAPSAAVQALTYAITVLIVSCPCALGLAVPMVIVIASGVAAQRGIIFKSANSIEVAYKTTDVVFDKTGTLTRGELSISSEEWLVDNTSEAKSFLLGVVSNIKHPVSVAIAAHLRKSDVLAASVLDPKTLPGKGVEGTFADQTIRAGNSRWLGLEDNPQVRDVLRKGFTAFCFTIDERLAAVYGLEDTVRSEAVSTISALQDSGIAVHILSGDDDGAVRSVAAKVHIPVEKVRSRCSPSEKQAYIQNLLSPVPGHNTKKPIVIFCGDGTNDAVALASATIGIHMSTGTDVAKSAADVVLMRPDLSCILTMINVSRKSVKRIAFNFAWTFVYNLFAVLLAAGAFVRVRIPPAYAGLGELVSVLPVVAIAVALRWSKI</sequence>
<feature type="transmembrane region" description="Helical" evidence="7">
    <location>
        <begin position="974"/>
        <end position="997"/>
    </location>
</feature>
<dbReference type="InterPro" id="IPR044492">
    <property type="entry name" value="P_typ_ATPase_HD_dom"/>
</dbReference>